<gene>
    <name evidence="3" type="ORF">HDU87_001827</name>
</gene>
<feature type="region of interest" description="Disordered" evidence="1">
    <location>
        <begin position="432"/>
        <end position="548"/>
    </location>
</feature>
<evidence type="ECO:0000256" key="2">
    <source>
        <dbReference type="SAM" id="Phobius"/>
    </source>
</evidence>
<evidence type="ECO:0000256" key="1">
    <source>
        <dbReference type="SAM" id="MobiDB-lite"/>
    </source>
</evidence>
<dbReference type="AlphaFoldDB" id="A0AAD5TM56"/>
<feature type="transmembrane region" description="Helical" evidence="2">
    <location>
        <begin position="317"/>
        <end position="336"/>
    </location>
</feature>
<dbReference type="Proteomes" id="UP001212152">
    <property type="component" value="Unassembled WGS sequence"/>
</dbReference>
<keyword evidence="4" id="KW-1185">Reference proteome</keyword>
<comment type="caution">
    <text evidence="3">The sequence shown here is derived from an EMBL/GenBank/DDBJ whole genome shotgun (WGS) entry which is preliminary data.</text>
</comment>
<keyword evidence="2" id="KW-0812">Transmembrane</keyword>
<name>A0AAD5TM56_9FUNG</name>
<feature type="compositionally biased region" description="Polar residues" evidence="1">
    <location>
        <begin position="455"/>
        <end position="464"/>
    </location>
</feature>
<feature type="transmembrane region" description="Helical" evidence="2">
    <location>
        <begin position="275"/>
        <end position="297"/>
    </location>
</feature>
<feature type="region of interest" description="Disordered" evidence="1">
    <location>
        <begin position="1"/>
        <end position="36"/>
    </location>
</feature>
<feature type="compositionally biased region" description="Low complexity" evidence="1">
    <location>
        <begin position="484"/>
        <end position="495"/>
    </location>
</feature>
<feature type="region of interest" description="Disordered" evidence="1">
    <location>
        <begin position="252"/>
        <end position="271"/>
    </location>
</feature>
<feature type="compositionally biased region" description="Low complexity" evidence="1">
    <location>
        <begin position="432"/>
        <end position="445"/>
    </location>
</feature>
<keyword evidence="2" id="KW-0472">Membrane</keyword>
<feature type="region of interest" description="Disordered" evidence="1">
    <location>
        <begin position="359"/>
        <end position="381"/>
    </location>
</feature>
<keyword evidence="2" id="KW-1133">Transmembrane helix</keyword>
<evidence type="ECO:0000313" key="4">
    <source>
        <dbReference type="Proteomes" id="UP001212152"/>
    </source>
</evidence>
<organism evidence="3 4">
    <name type="scientific">Geranomyces variabilis</name>
    <dbReference type="NCBI Taxonomy" id="109894"/>
    <lineage>
        <taxon>Eukaryota</taxon>
        <taxon>Fungi</taxon>
        <taxon>Fungi incertae sedis</taxon>
        <taxon>Chytridiomycota</taxon>
        <taxon>Chytridiomycota incertae sedis</taxon>
        <taxon>Chytridiomycetes</taxon>
        <taxon>Spizellomycetales</taxon>
        <taxon>Powellomycetaceae</taxon>
        <taxon>Geranomyces</taxon>
    </lineage>
</organism>
<proteinExistence type="predicted"/>
<dbReference type="EMBL" id="JADGJQ010000015">
    <property type="protein sequence ID" value="KAJ3180714.1"/>
    <property type="molecule type" value="Genomic_DNA"/>
</dbReference>
<feature type="compositionally biased region" description="Polar residues" evidence="1">
    <location>
        <begin position="496"/>
        <end position="511"/>
    </location>
</feature>
<sequence length="658" mass="66069">MSQLQRPPPPPPPPPHPLVRPPRPPQPQPQPQQSAAAAPASFALALLLLLAAASSPAAVLAQAINCRQAANVCIQNSTTTATVPFDLYAYSGNFAGANIPTNPKQWDVRMYAGDLSVDKTPLTNPCAPPSSPLVQTWVGDTLEWEAITPSVSKVSLTIDNSDALKAALAGTGGTQGFFFSVGSVAEGQCTLGPNITPYTHLNVVLPPVSTSSASVSSSTTATAPISSSAAAAAATGSSTAAHPLAATTLAPTDPNAAAAQPPPPQSSSSSSSASIGMIAGIAVGATAFIALIIACLVHRRNQTRKAWGLEHGGSRSIGAAGAGLAAATAGGAAAAATSSKNKNNSTAENASLARLVHGTEGQSLRAATPDDGGAMSPDEIRVGSFGSRASFDRRNNAEALSLARSSNNLGGSFLPAAAPLGAAAAGGAAAASSSASSSTTTATTSDVENAGAASSDASPRSTNPFLDPPAVAAAAAATPIKTSPTLTTTTTGLPGQSKNRGSIMATMNQPYRSLPRPSSSDSLSSTDDQDATNPFLPTSSSSHAHDESHAPLVNPFATAAEIPSGGNGGGGDDHRHRMAQMIANAYRKGLSDEQTHWYSRSHLHPTTTTTATTPPHHHVGEVVSGGEDTAKEVAGLRRVDDGRHASAATLPGLDGDDM</sequence>
<protein>
    <submittedName>
        <fullName evidence="3">Uncharacterized protein</fullName>
    </submittedName>
</protein>
<feature type="compositionally biased region" description="Low complexity" evidence="1">
    <location>
        <begin position="512"/>
        <end position="525"/>
    </location>
</feature>
<reference evidence="3" key="1">
    <citation type="submission" date="2020-05" db="EMBL/GenBank/DDBJ databases">
        <title>Phylogenomic resolution of chytrid fungi.</title>
        <authorList>
            <person name="Stajich J.E."/>
            <person name="Amses K."/>
            <person name="Simmons R."/>
            <person name="Seto K."/>
            <person name="Myers J."/>
            <person name="Bonds A."/>
            <person name="Quandt C.A."/>
            <person name="Barry K."/>
            <person name="Liu P."/>
            <person name="Grigoriev I."/>
            <person name="Longcore J.E."/>
            <person name="James T.Y."/>
        </authorList>
    </citation>
    <scope>NUCLEOTIDE SEQUENCE</scope>
    <source>
        <strain evidence="3">JEL0379</strain>
    </source>
</reference>
<feature type="compositionally biased region" description="Pro residues" evidence="1">
    <location>
        <begin position="1"/>
        <end position="30"/>
    </location>
</feature>
<accession>A0AAD5TM56</accession>
<evidence type="ECO:0000313" key="3">
    <source>
        <dbReference type="EMBL" id="KAJ3180714.1"/>
    </source>
</evidence>